<dbReference type="EMBL" id="GGEC01093321">
    <property type="protein sequence ID" value="MBX73805.1"/>
    <property type="molecule type" value="Transcribed_RNA"/>
</dbReference>
<name>A0A2P2R3K4_RHIMU</name>
<sequence>MCMGAYSHANKFHIMAHCNLRWKTNIDQNQQKLLLHKND</sequence>
<proteinExistence type="predicted"/>
<reference evidence="1" key="1">
    <citation type="submission" date="2018-02" db="EMBL/GenBank/DDBJ databases">
        <title>Rhizophora mucronata_Transcriptome.</title>
        <authorList>
            <person name="Meera S.P."/>
            <person name="Sreeshan A."/>
            <person name="Augustine A."/>
        </authorList>
    </citation>
    <scope>NUCLEOTIDE SEQUENCE</scope>
    <source>
        <tissue evidence="1">Leaf</tissue>
    </source>
</reference>
<dbReference type="AlphaFoldDB" id="A0A2P2R3K4"/>
<protein>
    <submittedName>
        <fullName evidence="1">Uncharacterized protein</fullName>
    </submittedName>
</protein>
<organism evidence="1">
    <name type="scientific">Rhizophora mucronata</name>
    <name type="common">Asiatic mangrove</name>
    <dbReference type="NCBI Taxonomy" id="61149"/>
    <lineage>
        <taxon>Eukaryota</taxon>
        <taxon>Viridiplantae</taxon>
        <taxon>Streptophyta</taxon>
        <taxon>Embryophyta</taxon>
        <taxon>Tracheophyta</taxon>
        <taxon>Spermatophyta</taxon>
        <taxon>Magnoliopsida</taxon>
        <taxon>eudicotyledons</taxon>
        <taxon>Gunneridae</taxon>
        <taxon>Pentapetalae</taxon>
        <taxon>rosids</taxon>
        <taxon>fabids</taxon>
        <taxon>Malpighiales</taxon>
        <taxon>Rhizophoraceae</taxon>
        <taxon>Rhizophora</taxon>
    </lineage>
</organism>
<evidence type="ECO:0000313" key="1">
    <source>
        <dbReference type="EMBL" id="MBX73805.1"/>
    </source>
</evidence>
<accession>A0A2P2R3K4</accession>